<evidence type="ECO:0000313" key="1">
    <source>
        <dbReference type="EMBL" id="KAI9428570.1"/>
    </source>
</evidence>
<feature type="non-terminal residue" evidence="1">
    <location>
        <position position="585"/>
    </location>
</feature>
<evidence type="ECO:0000313" key="2">
    <source>
        <dbReference type="Proteomes" id="UP001207468"/>
    </source>
</evidence>
<accession>A0ACC0TR69</accession>
<dbReference type="Proteomes" id="UP001207468">
    <property type="component" value="Unassembled WGS sequence"/>
</dbReference>
<organism evidence="1 2">
    <name type="scientific">Russula earlei</name>
    <dbReference type="NCBI Taxonomy" id="71964"/>
    <lineage>
        <taxon>Eukaryota</taxon>
        <taxon>Fungi</taxon>
        <taxon>Dikarya</taxon>
        <taxon>Basidiomycota</taxon>
        <taxon>Agaricomycotina</taxon>
        <taxon>Agaricomycetes</taxon>
        <taxon>Russulales</taxon>
        <taxon>Russulaceae</taxon>
        <taxon>Russula</taxon>
    </lineage>
</organism>
<name>A0ACC0TR69_9AGAM</name>
<sequence length="585" mass="64020">MYFSNSLTAWQKVVNTFRLRVLIQLSKKASSEADMNIAQQFATIINNPTQYPVMTGLTDNLQYTWIYPTNSYPSNPGTFANGALNNSSATYVGLLTSLQDPRVFVTTDPSPGLVTAGGSPTAFSSFKGGDPGADMGVLASQNGGGSLAYINRWRYFSTYTGEKTPIIGYTEMCFNIAEAINRGWITSGPMGNAEAYYTAGIQASMSFYGIPKTGTITVYSLPLGVSISGPFVSSLVNVDYNTYYNQATVKYAGDNAQGLTQILQQKYIAFYLNSGLEPYFNWRRTGIPTFTTGVGTGNNGQIALRYKYFAADQSANTKNYNAAIAQYGGVDDINGIMFKKYIAGLITLGFLFPAITKATPLSCDTVPIHKGVTAHRGNSGEFPENTIPSFESGIAVGADWIELDIYRTTDGKIVVIHDTSTNRVGDKNFVVAKSSYAELLTVDVATDFRKRKGKTLAECPAQTIPLLEDVIRVVLKQNRTHVSIQPKMDCVADAMAIVRKLHAEKMVGFNDGSLKYMSQVKELEPSIPVFWDRWITANIEEDIQTAKQKGFETIVLYYTMVTPENVQKIKAAGITPGAWTVDDKE</sequence>
<gene>
    <name evidence="1" type="ORF">F5148DRAFT_1296789</name>
</gene>
<comment type="caution">
    <text evidence="1">The sequence shown here is derived from an EMBL/GenBank/DDBJ whole genome shotgun (WGS) entry which is preliminary data.</text>
</comment>
<proteinExistence type="predicted"/>
<keyword evidence="2" id="KW-1185">Reference proteome</keyword>
<protein>
    <submittedName>
        <fullName evidence="1">Uncharacterized protein</fullName>
    </submittedName>
</protein>
<reference evidence="1" key="1">
    <citation type="submission" date="2021-03" db="EMBL/GenBank/DDBJ databases">
        <title>Evolutionary priming and transition to the ectomycorrhizal habit in an iconic lineage of mushroom-forming fungi: is preadaptation a requirement?</title>
        <authorList>
            <consortium name="DOE Joint Genome Institute"/>
            <person name="Looney B.P."/>
            <person name="Miyauchi S."/>
            <person name="Morin E."/>
            <person name="Drula E."/>
            <person name="Courty P.E."/>
            <person name="Chicoki N."/>
            <person name="Fauchery L."/>
            <person name="Kohler A."/>
            <person name="Kuo A."/>
            <person name="LaButti K."/>
            <person name="Pangilinan J."/>
            <person name="Lipzen A."/>
            <person name="Riley R."/>
            <person name="Andreopoulos W."/>
            <person name="He G."/>
            <person name="Johnson J."/>
            <person name="Barry K.W."/>
            <person name="Grigoriev I.V."/>
            <person name="Nagy L."/>
            <person name="Hibbett D."/>
            <person name="Henrissat B."/>
            <person name="Matheny P.B."/>
            <person name="Labbe J."/>
            <person name="Martin A.F."/>
        </authorList>
    </citation>
    <scope>NUCLEOTIDE SEQUENCE</scope>
    <source>
        <strain evidence="1">BPL698</strain>
    </source>
</reference>
<dbReference type="EMBL" id="JAGFNK010001944">
    <property type="protein sequence ID" value="KAI9428570.1"/>
    <property type="molecule type" value="Genomic_DNA"/>
</dbReference>